<proteinExistence type="predicted"/>
<dbReference type="AlphaFoldDB" id="A0A7J0DNA7"/>
<comment type="caution">
    <text evidence="2">The sequence shown here is derived from an EMBL/GenBank/DDBJ whole genome shotgun (WGS) entry which is preliminary data.</text>
</comment>
<evidence type="ECO:0000256" key="1">
    <source>
        <dbReference type="SAM" id="Phobius"/>
    </source>
</evidence>
<evidence type="ECO:0000313" key="3">
    <source>
        <dbReference type="Proteomes" id="UP000585474"/>
    </source>
</evidence>
<keyword evidence="3" id="KW-1185">Reference proteome</keyword>
<accession>A0A7J0DNA7</accession>
<keyword evidence="1" id="KW-1133">Transmembrane helix</keyword>
<name>A0A7J0DNA7_9ERIC</name>
<dbReference type="Proteomes" id="UP000585474">
    <property type="component" value="Unassembled WGS sequence"/>
</dbReference>
<gene>
    <name evidence="2" type="ORF">Acr_00g0060190</name>
</gene>
<protein>
    <submittedName>
        <fullName evidence="2">Uncharacterized protein</fullName>
    </submittedName>
</protein>
<sequence>MLESSRERERDVCVEVVGGGFPVSGSQFHSAGFDLPLAEAPLLVLDADLAPQPRHIGVLAEVVPTKPPHLLDRGRRRVVPHHRRRVRGLGLYALLLLRFLWLYDLIDSVMNALPPPARSAPT</sequence>
<keyword evidence="1" id="KW-0472">Membrane</keyword>
<dbReference type="EMBL" id="BJWL01000319">
    <property type="protein sequence ID" value="GFS38920.1"/>
    <property type="molecule type" value="Genomic_DNA"/>
</dbReference>
<evidence type="ECO:0000313" key="2">
    <source>
        <dbReference type="EMBL" id="GFS38920.1"/>
    </source>
</evidence>
<organism evidence="2 3">
    <name type="scientific">Actinidia rufa</name>
    <dbReference type="NCBI Taxonomy" id="165716"/>
    <lineage>
        <taxon>Eukaryota</taxon>
        <taxon>Viridiplantae</taxon>
        <taxon>Streptophyta</taxon>
        <taxon>Embryophyta</taxon>
        <taxon>Tracheophyta</taxon>
        <taxon>Spermatophyta</taxon>
        <taxon>Magnoliopsida</taxon>
        <taxon>eudicotyledons</taxon>
        <taxon>Gunneridae</taxon>
        <taxon>Pentapetalae</taxon>
        <taxon>asterids</taxon>
        <taxon>Ericales</taxon>
        <taxon>Actinidiaceae</taxon>
        <taxon>Actinidia</taxon>
    </lineage>
</organism>
<keyword evidence="1" id="KW-0812">Transmembrane</keyword>
<reference evidence="3" key="1">
    <citation type="submission" date="2019-07" db="EMBL/GenBank/DDBJ databases">
        <title>De Novo Assembly of kiwifruit Actinidia rufa.</title>
        <authorList>
            <person name="Sugita-Konishi S."/>
            <person name="Sato K."/>
            <person name="Mori E."/>
            <person name="Abe Y."/>
            <person name="Kisaki G."/>
            <person name="Hamano K."/>
            <person name="Suezawa K."/>
            <person name="Otani M."/>
            <person name="Fukuda T."/>
            <person name="Manabe T."/>
            <person name="Gomi K."/>
            <person name="Tabuchi M."/>
            <person name="Akimitsu K."/>
            <person name="Kataoka I."/>
        </authorList>
    </citation>
    <scope>NUCLEOTIDE SEQUENCE [LARGE SCALE GENOMIC DNA]</scope>
    <source>
        <strain evidence="3">cv. Fuchu</strain>
    </source>
</reference>
<feature type="transmembrane region" description="Helical" evidence="1">
    <location>
        <begin position="86"/>
        <end position="103"/>
    </location>
</feature>